<dbReference type="PROSITE" id="PS51188">
    <property type="entry name" value="ZF_CR"/>
    <property type="match status" value="1"/>
</dbReference>
<comment type="similarity">
    <text evidence="12 14">Belongs to the DnaJ family.</text>
</comment>
<evidence type="ECO:0000256" key="9">
    <source>
        <dbReference type="ARBA" id="ARBA00023016"/>
    </source>
</evidence>
<dbReference type="PANTHER" id="PTHR43096">
    <property type="entry name" value="DNAJ HOMOLOG 1, MITOCHONDRIAL-RELATED"/>
    <property type="match status" value="1"/>
</dbReference>
<dbReference type="InterPro" id="IPR036410">
    <property type="entry name" value="HSP_DnaJ_Cys-rich_dom_sf"/>
</dbReference>
<dbReference type="FunFam" id="2.60.260.20:FF:000004">
    <property type="entry name" value="Molecular chaperone DnaJ"/>
    <property type="match status" value="1"/>
</dbReference>
<feature type="repeat" description="CXXCXGXG motif" evidence="14">
    <location>
        <begin position="162"/>
        <end position="169"/>
    </location>
</feature>
<feature type="binding site" evidence="14">
    <location>
        <position position="145"/>
    </location>
    <ligand>
        <name>Zn(2+)</name>
        <dbReference type="ChEBI" id="CHEBI:29105"/>
        <label>1</label>
    </ligand>
</feature>
<comment type="cofactor">
    <cofactor evidence="14">
        <name>Zn(2+)</name>
        <dbReference type="ChEBI" id="CHEBI:29105"/>
    </cofactor>
    <text evidence="14">Binds 2 Zn(2+) ions per monomer.</text>
</comment>
<dbReference type="Proteomes" id="UP000614424">
    <property type="component" value="Unassembled WGS sequence"/>
</dbReference>
<evidence type="ECO:0000256" key="6">
    <source>
        <dbReference type="ARBA" id="ARBA00022737"/>
    </source>
</evidence>
<dbReference type="GO" id="GO:0006260">
    <property type="term" value="P:DNA replication"/>
    <property type="evidence" value="ECO:0007669"/>
    <property type="project" value="UniProtKB-KW"/>
</dbReference>
<dbReference type="SUPFAM" id="SSF57938">
    <property type="entry name" value="DnaJ/Hsp40 cysteine-rich domain"/>
    <property type="match status" value="1"/>
</dbReference>
<evidence type="ECO:0000256" key="10">
    <source>
        <dbReference type="ARBA" id="ARBA00023186"/>
    </source>
</evidence>
<keyword evidence="10 14" id="KW-0143">Chaperone</keyword>
<evidence type="ECO:0000313" key="19">
    <source>
        <dbReference type="Proteomes" id="UP000614424"/>
    </source>
</evidence>
<dbReference type="CDD" id="cd10747">
    <property type="entry name" value="DnaJ_C"/>
    <property type="match status" value="1"/>
</dbReference>
<evidence type="ECO:0000256" key="12">
    <source>
        <dbReference type="ARBA" id="ARBA00061004"/>
    </source>
</evidence>
<dbReference type="FunFam" id="1.10.287.110:FF:000034">
    <property type="entry name" value="Chaperone protein DnaJ"/>
    <property type="match status" value="1"/>
</dbReference>
<evidence type="ECO:0000256" key="8">
    <source>
        <dbReference type="ARBA" id="ARBA00022833"/>
    </source>
</evidence>
<feature type="repeat" description="CXXCXGXG motif" evidence="14">
    <location>
        <begin position="145"/>
        <end position="152"/>
    </location>
</feature>
<evidence type="ECO:0000256" key="15">
    <source>
        <dbReference type="PROSITE-ProRule" id="PRU00546"/>
    </source>
</evidence>
<dbReference type="InterPro" id="IPR001305">
    <property type="entry name" value="HSP_DnaJ_Cys-rich_dom"/>
</dbReference>
<feature type="binding site" evidence="14">
    <location>
        <position position="162"/>
    </location>
    <ligand>
        <name>Zn(2+)</name>
        <dbReference type="ChEBI" id="CHEBI:29105"/>
        <label>2</label>
    </ligand>
</feature>
<dbReference type="NCBIfam" id="TIGR02349">
    <property type="entry name" value="DnaJ_bact"/>
    <property type="match status" value="1"/>
</dbReference>
<feature type="binding site" evidence="14">
    <location>
        <position position="148"/>
    </location>
    <ligand>
        <name>Zn(2+)</name>
        <dbReference type="ChEBI" id="CHEBI:29105"/>
        <label>1</label>
    </ligand>
</feature>
<keyword evidence="5 14" id="KW-0479">Metal-binding</keyword>
<feature type="repeat" description="CXXCXGXG motif" evidence="14">
    <location>
        <begin position="184"/>
        <end position="191"/>
    </location>
</feature>
<dbReference type="Pfam" id="PF00684">
    <property type="entry name" value="DnaJ_CXXCXGXG"/>
    <property type="match status" value="1"/>
</dbReference>
<evidence type="ECO:0000256" key="4">
    <source>
        <dbReference type="ARBA" id="ARBA00022705"/>
    </source>
</evidence>
<dbReference type="SUPFAM" id="SSF49493">
    <property type="entry name" value="HSP40/DnaJ peptide-binding domain"/>
    <property type="match status" value="2"/>
</dbReference>
<evidence type="ECO:0000256" key="5">
    <source>
        <dbReference type="ARBA" id="ARBA00022723"/>
    </source>
</evidence>
<dbReference type="GO" id="GO:0042026">
    <property type="term" value="P:protein refolding"/>
    <property type="evidence" value="ECO:0007669"/>
    <property type="project" value="TreeGrafter"/>
</dbReference>
<keyword evidence="3 14" id="KW-0963">Cytoplasm</keyword>
<proteinExistence type="inferred from homology"/>
<reference evidence="18 19" key="1">
    <citation type="submission" date="2020-08" db="EMBL/GenBank/DDBJ databases">
        <title>Bridging the membrane lipid divide: bacteria of the FCB group superphylum have the potential to synthesize archaeal ether lipids.</title>
        <authorList>
            <person name="Villanueva L."/>
            <person name="Von Meijenfeldt F.A.B."/>
            <person name="Westbye A.B."/>
            <person name="Yadav S."/>
            <person name="Hopmans E.C."/>
            <person name="Dutilh B.E."/>
            <person name="Sinninghe Damste J.S."/>
        </authorList>
    </citation>
    <scope>NUCLEOTIDE SEQUENCE [LARGE SCALE GENOMIC DNA]</scope>
    <source>
        <strain evidence="18">NIOZ-UU47</strain>
    </source>
</reference>
<dbReference type="GO" id="GO:0009408">
    <property type="term" value="P:response to heat"/>
    <property type="evidence" value="ECO:0007669"/>
    <property type="project" value="InterPro"/>
</dbReference>
<dbReference type="SMART" id="SM00271">
    <property type="entry name" value="DnaJ"/>
    <property type="match status" value="1"/>
</dbReference>
<feature type="binding site" evidence="14">
    <location>
        <position position="187"/>
    </location>
    <ligand>
        <name>Zn(2+)</name>
        <dbReference type="ChEBI" id="CHEBI:29105"/>
        <label>2</label>
    </ligand>
</feature>
<feature type="repeat" description="CXXCXGXG motif" evidence="14">
    <location>
        <begin position="198"/>
        <end position="205"/>
    </location>
</feature>
<gene>
    <name evidence="14 18" type="primary">dnaJ</name>
    <name evidence="18" type="ORF">H8E41_10790</name>
</gene>
<dbReference type="InterPro" id="IPR012724">
    <property type="entry name" value="DnaJ"/>
</dbReference>
<comment type="function">
    <text evidence="11 14">Participates actively in the response to hyperosmotic and heat shock by preventing the aggregation of stress-denatured proteins and by disaggregating proteins, also in an autonomous, DnaK-independent fashion. Unfolded proteins bind initially to DnaJ; upon interaction with the DnaJ-bound protein, DnaK hydrolyzes its bound ATP, resulting in the formation of a stable complex. GrpE releases ADP from DnaK; ATP binding to DnaK triggers the release of the substrate protein, thus completing the reaction cycle. Several rounds of ATP-dependent interactions between DnaJ, DnaK and GrpE are required for fully efficient folding. Also involved, together with DnaK and GrpE, in the DNA replication of plasmids through activation of initiation proteins.</text>
</comment>
<name>A0A8J6TD77_9BACT</name>
<evidence type="ECO:0000256" key="3">
    <source>
        <dbReference type="ARBA" id="ARBA00022490"/>
    </source>
</evidence>
<accession>A0A8J6TD77</accession>
<dbReference type="InterPro" id="IPR036869">
    <property type="entry name" value="J_dom_sf"/>
</dbReference>
<dbReference type="PROSITE" id="PS50076">
    <property type="entry name" value="DNAJ_2"/>
    <property type="match status" value="1"/>
</dbReference>
<keyword evidence="7 14" id="KW-0863">Zinc-finger</keyword>
<dbReference type="HAMAP" id="MF_01152">
    <property type="entry name" value="DnaJ"/>
    <property type="match status" value="1"/>
</dbReference>
<dbReference type="Gene3D" id="2.60.260.20">
    <property type="entry name" value="Urease metallochaperone UreE, N-terminal domain"/>
    <property type="match status" value="2"/>
</dbReference>
<dbReference type="FunFam" id="2.10.230.10:FF:000002">
    <property type="entry name" value="Molecular chaperone DnaJ"/>
    <property type="match status" value="1"/>
</dbReference>
<evidence type="ECO:0000259" key="16">
    <source>
        <dbReference type="PROSITE" id="PS50076"/>
    </source>
</evidence>
<dbReference type="EMBL" id="JACNJZ010000155">
    <property type="protein sequence ID" value="MBC8318381.1"/>
    <property type="molecule type" value="Genomic_DNA"/>
</dbReference>
<evidence type="ECO:0000259" key="17">
    <source>
        <dbReference type="PROSITE" id="PS51188"/>
    </source>
</evidence>
<organism evidence="18 19">
    <name type="scientific">Candidatus Desulfobia pelagia</name>
    <dbReference type="NCBI Taxonomy" id="2841692"/>
    <lineage>
        <taxon>Bacteria</taxon>
        <taxon>Pseudomonadati</taxon>
        <taxon>Thermodesulfobacteriota</taxon>
        <taxon>Desulfobulbia</taxon>
        <taxon>Desulfobulbales</taxon>
        <taxon>Desulfobulbaceae</taxon>
        <taxon>Candidatus Desulfobia</taxon>
    </lineage>
</organism>
<feature type="binding site" evidence="14">
    <location>
        <position position="184"/>
    </location>
    <ligand>
        <name>Zn(2+)</name>
        <dbReference type="ChEBI" id="CHEBI:29105"/>
        <label>2</label>
    </ligand>
</feature>
<evidence type="ECO:0000256" key="7">
    <source>
        <dbReference type="ARBA" id="ARBA00022771"/>
    </source>
</evidence>
<dbReference type="AlphaFoldDB" id="A0A8J6TD77"/>
<dbReference type="Pfam" id="PF00226">
    <property type="entry name" value="DnaJ"/>
    <property type="match status" value="1"/>
</dbReference>
<dbReference type="Gene3D" id="2.10.230.10">
    <property type="entry name" value="Heat shock protein DnaJ, cysteine-rich domain"/>
    <property type="match status" value="1"/>
</dbReference>
<feature type="zinc finger region" description="CR-type" evidence="15">
    <location>
        <begin position="132"/>
        <end position="210"/>
    </location>
</feature>
<evidence type="ECO:0000256" key="1">
    <source>
        <dbReference type="ARBA" id="ARBA00004496"/>
    </source>
</evidence>
<evidence type="ECO:0000313" key="18">
    <source>
        <dbReference type="EMBL" id="MBC8318381.1"/>
    </source>
</evidence>
<comment type="subcellular location">
    <subcellularLocation>
        <location evidence="1 14">Cytoplasm</location>
    </subcellularLocation>
</comment>
<dbReference type="CDD" id="cd06257">
    <property type="entry name" value="DnaJ"/>
    <property type="match status" value="1"/>
</dbReference>
<keyword evidence="9 14" id="KW-0346">Stress response</keyword>
<dbReference type="InterPro" id="IPR018253">
    <property type="entry name" value="DnaJ_domain_CS"/>
</dbReference>
<dbReference type="PANTHER" id="PTHR43096:SF10">
    <property type="entry name" value="CHAPERONE PROTEIN DNAJ A6, CHLOROPLASTIC"/>
    <property type="match status" value="1"/>
</dbReference>
<comment type="domain">
    <text evidence="14">The J domain is necessary and sufficient to stimulate DnaK ATPase activity. Zinc center 1 plays an important role in the autonomous, DnaK-independent chaperone activity of DnaJ. Zinc center 2 is essential for interaction with DnaK and for DnaJ activity.</text>
</comment>
<dbReference type="InterPro" id="IPR002939">
    <property type="entry name" value="DnaJ_C"/>
</dbReference>
<comment type="subunit">
    <text evidence="2 14">Homodimer.</text>
</comment>
<dbReference type="GO" id="GO:0051082">
    <property type="term" value="F:unfolded protein binding"/>
    <property type="evidence" value="ECO:0007669"/>
    <property type="project" value="UniProtKB-UniRule"/>
</dbReference>
<evidence type="ECO:0000256" key="14">
    <source>
        <dbReference type="HAMAP-Rule" id="MF_01152"/>
    </source>
</evidence>
<keyword evidence="8 14" id="KW-0862">Zinc</keyword>
<feature type="domain" description="J" evidence="16">
    <location>
        <begin position="4"/>
        <end position="69"/>
    </location>
</feature>
<feature type="binding site" evidence="14">
    <location>
        <position position="201"/>
    </location>
    <ligand>
        <name>Zn(2+)</name>
        <dbReference type="ChEBI" id="CHEBI:29105"/>
        <label>1</label>
    </ligand>
</feature>
<dbReference type="GO" id="GO:0008270">
    <property type="term" value="F:zinc ion binding"/>
    <property type="evidence" value="ECO:0007669"/>
    <property type="project" value="UniProtKB-UniRule"/>
</dbReference>
<evidence type="ECO:0000256" key="11">
    <source>
        <dbReference type="ARBA" id="ARBA00053423"/>
    </source>
</evidence>
<dbReference type="GO" id="GO:0005737">
    <property type="term" value="C:cytoplasm"/>
    <property type="evidence" value="ECO:0007669"/>
    <property type="project" value="UniProtKB-SubCell"/>
</dbReference>
<dbReference type="InterPro" id="IPR008971">
    <property type="entry name" value="HSP40/DnaJ_pept-bd"/>
</dbReference>
<keyword evidence="6 14" id="KW-0677">Repeat</keyword>
<dbReference type="Pfam" id="PF01556">
    <property type="entry name" value="DnaJ_C"/>
    <property type="match status" value="1"/>
</dbReference>
<evidence type="ECO:0000256" key="13">
    <source>
        <dbReference type="ARBA" id="ARBA00067609"/>
    </source>
</evidence>
<dbReference type="SUPFAM" id="SSF46565">
    <property type="entry name" value="Chaperone J-domain"/>
    <property type="match status" value="1"/>
</dbReference>
<keyword evidence="4 14" id="KW-0235">DNA replication</keyword>
<dbReference type="GO" id="GO:0031072">
    <property type="term" value="F:heat shock protein binding"/>
    <property type="evidence" value="ECO:0007669"/>
    <property type="project" value="InterPro"/>
</dbReference>
<comment type="caution">
    <text evidence="18">The sequence shown here is derived from an EMBL/GenBank/DDBJ whole genome shotgun (WGS) entry which is preliminary data.</text>
</comment>
<dbReference type="NCBIfam" id="NF008035">
    <property type="entry name" value="PRK10767.1"/>
    <property type="match status" value="1"/>
</dbReference>
<feature type="binding site" evidence="14">
    <location>
        <position position="198"/>
    </location>
    <ligand>
        <name>Zn(2+)</name>
        <dbReference type="ChEBI" id="CHEBI:29105"/>
        <label>1</label>
    </ligand>
</feature>
<dbReference type="GO" id="GO:0005524">
    <property type="term" value="F:ATP binding"/>
    <property type="evidence" value="ECO:0007669"/>
    <property type="project" value="InterPro"/>
</dbReference>
<feature type="binding site" evidence="14">
    <location>
        <position position="165"/>
    </location>
    <ligand>
        <name>Zn(2+)</name>
        <dbReference type="ChEBI" id="CHEBI:29105"/>
        <label>2</label>
    </ligand>
</feature>
<dbReference type="PRINTS" id="PR00625">
    <property type="entry name" value="JDOMAIN"/>
</dbReference>
<feature type="domain" description="CR-type" evidence="17">
    <location>
        <begin position="132"/>
        <end position="210"/>
    </location>
</feature>
<evidence type="ECO:0000256" key="2">
    <source>
        <dbReference type="ARBA" id="ARBA00011738"/>
    </source>
</evidence>
<dbReference type="PROSITE" id="PS00636">
    <property type="entry name" value="DNAJ_1"/>
    <property type="match status" value="1"/>
</dbReference>
<dbReference type="InterPro" id="IPR001623">
    <property type="entry name" value="DnaJ_domain"/>
</dbReference>
<protein>
    <recommendedName>
        <fullName evidence="13 14">Chaperone protein DnaJ</fullName>
    </recommendedName>
</protein>
<sequence length="377" mass="41353">MEQDYYTTLGVSKNASADEIKKAYRKLAMKYHPDRNPDNKEAEDKFKEAAEAYEVLGDLEKRKIYDRYGAEGLRSSGYSGPGNFEDIFSSFGDIFGDLFGFGGGRRQPSQGPIPGNDLRYDLTISFMEAVHGIEKEIDINKRDTCWTCEGSGIRPGHKSQTCPQCHGAGQVTRTQGFFSVRTPCPQCQGQGEIVTDPCEDCSGSGLLSKSKKVSLKIPAGVDTGARMRLRNEGEGGRKGGPPGDLYIVIHVETHEFFQRENDLIFCQVPLGMAQAALGCKLEVPTIHGKSSLNIPKGTQPGETFRIKGEGVPSLRGHGKGDMVIEIQVIVPKKFNKRQKELLEEFAEIESGGEGLPHESFLKKLLKGLGVDDSTKDN</sequence>
<dbReference type="Gene3D" id="1.10.287.110">
    <property type="entry name" value="DnaJ domain"/>
    <property type="match status" value="1"/>
</dbReference>